<dbReference type="PROSITE" id="PS51084">
    <property type="entry name" value="HIT_2"/>
    <property type="match status" value="1"/>
</dbReference>
<feature type="active site" description="Tele-AMP-histidine intermediate" evidence="1">
    <location>
        <position position="110"/>
    </location>
</feature>
<dbReference type="KEGG" id="dto:TOL2_C17250"/>
<evidence type="ECO:0000313" key="7">
    <source>
        <dbReference type="Proteomes" id="UP000007347"/>
    </source>
</evidence>
<dbReference type="PROSITE" id="PS00892">
    <property type="entry name" value="HIT_1"/>
    <property type="match status" value="1"/>
</dbReference>
<evidence type="ECO:0000256" key="1">
    <source>
        <dbReference type="PIRSR" id="PIRSR601310-1"/>
    </source>
</evidence>
<dbReference type="InterPro" id="IPR011146">
    <property type="entry name" value="HIT-like"/>
</dbReference>
<dbReference type="GO" id="GO:0003824">
    <property type="term" value="F:catalytic activity"/>
    <property type="evidence" value="ECO:0007669"/>
    <property type="project" value="InterPro"/>
</dbReference>
<reference evidence="6 7" key="1">
    <citation type="journal article" date="2013" name="Environ. Microbiol.">
        <title>Complete genome, catabolic sub-proteomes and key-metabolites of Desulfobacula toluolica Tol2, a marine, aromatic compound-degrading, sulfate-reducing bacterium.</title>
        <authorList>
            <person name="Wohlbrand L."/>
            <person name="Jacob J.H."/>
            <person name="Kube M."/>
            <person name="Mussmann M."/>
            <person name="Jarling R."/>
            <person name="Beck A."/>
            <person name="Amann R."/>
            <person name="Wilkes H."/>
            <person name="Reinhardt R."/>
            <person name="Rabus R."/>
        </authorList>
    </citation>
    <scope>NUCLEOTIDE SEQUENCE [LARGE SCALE GENOMIC DNA]</scope>
    <source>
        <strain evidence="7">DSM 7467 / Tol2</strain>
    </source>
</reference>
<dbReference type="PANTHER" id="PTHR42997:SF1">
    <property type="entry name" value="AP-4-A PHOSPHORYLASE"/>
    <property type="match status" value="1"/>
</dbReference>
<evidence type="ECO:0000313" key="6">
    <source>
        <dbReference type="EMBL" id="CCK79886.1"/>
    </source>
</evidence>
<protein>
    <submittedName>
        <fullName evidence="6">Histidine triad (HIT) family protein</fullName>
    </submittedName>
</protein>
<evidence type="ECO:0000259" key="5">
    <source>
        <dbReference type="PROSITE" id="PS51084"/>
    </source>
</evidence>
<dbReference type="InterPro" id="IPR019808">
    <property type="entry name" value="Histidine_triad_CS"/>
</dbReference>
<feature type="domain" description="HIT" evidence="5">
    <location>
        <begin position="16"/>
        <end position="123"/>
    </location>
</feature>
<dbReference type="PATRIC" id="fig|651182.5.peg.2054"/>
<name>K0NFI8_DESTT</name>
<organism evidence="6 7">
    <name type="scientific">Desulfobacula toluolica (strain DSM 7467 / Tol2)</name>
    <dbReference type="NCBI Taxonomy" id="651182"/>
    <lineage>
        <taxon>Bacteria</taxon>
        <taxon>Pseudomonadati</taxon>
        <taxon>Thermodesulfobacteriota</taxon>
        <taxon>Desulfobacteria</taxon>
        <taxon>Desulfobacterales</taxon>
        <taxon>Desulfobacteraceae</taxon>
        <taxon>Desulfobacula</taxon>
    </lineage>
</organism>
<dbReference type="AlphaFoldDB" id="K0NFI8"/>
<dbReference type="InterPro" id="IPR052908">
    <property type="entry name" value="AP-4-A_phosphorylase"/>
</dbReference>
<keyword evidence="7" id="KW-1185">Reference proteome</keyword>
<dbReference type="Proteomes" id="UP000007347">
    <property type="component" value="Chromosome"/>
</dbReference>
<dbReference type="SUPFAM" id="SSF54197">
    <property type="entry name" value="HIT-like"/>
    <property type="match status" value="1"/>
</dbReference>
<evidence type="ECO:0000256" key="2">
    <source>
        <dbReference type="PIRSR" id="PIRSR601310-3"/>
    </source>
</evidence>
<accession>K0NFI8</accession>
<gene>
    <name evidence="6" type="ordered locus">TOL2_C17250</name>
</gene>
<sequence length="138" mass="15732">MNCSPVLSENNTTTKKHCVFCMTEQLNILVENKTVFAIRDRSPVSRGHMLVIPKRHCLDYFKMTRQELCDSHKLIEILKEKILKTDTTVNGFNIGVNCGKTAGQTIFHTHIHLIPRRTNDTPNPRGGVRGVIPDKMNY</sequence>
<dbReference type="EMBL" id="FO203503">
    <property type="protein sequence ID" value="CCK79886.1"/>
    <property type="molecule type" value="Genomic_DNA"/>
</dbReference>
<dbReference type="Gene3D" id="3.30.428.10">
    <property type="entry name" value="HIT-like"/>
    <property type="match status" value="1"/>
</dbReference>
<feature type="region of interest" description="Disordered" evidence="4">
    <location>
        <begin position="117"/>
        <end position="138"/>
    </location>
</feature>
<evidence type="ECO:0000256" key="3">
    <source>
        <dbReference type="PROSITE-ProRule" id="PRU00464"/>
    </source>
</evidence>
<dbReference type="PRINTS" id="PR00332">
    <property type="entry name" value="HISTRIAD"/>
</dbReference>
<dbReference type="Pfam" id="PF01230">
    <property type="entry name" value="HIT"/>
    <property type="match status" value="1"/>
</dbReference>
<dbReference type="STRING" id="651182.TOL2_C17250"/>
<evidence type="ECO:0000256" key="4">
    <source>
        <dbReference type="SAM" id="MobiDB-lite"/>
    </source>
</evidence>
<dbReference type="PANTHER" id="PTHR42997">
    <property type="entry name" value="HIT FAMILY HYDROLASE"/>
    <property type="match status" value="1"/>
</dbReference>
<dbReference type="HOGENOM" id="CLU_056776_5_1_7"/>
<dbReference type="InterPro" id="IPR001310">
    <property type="entry name" value="Histidine_triad_HIT"/>
</dbReference>
<dbReference type="InterPro" id="IPR036265">
    <property type="entry name" value="HIT-like_sf"/>
</dbReference>
<feature type="short sequence motif" description="Histidine triad motif" evidence="2 3">
    <location>
        <begin position="108"/>
        <end position="112"/>
    </location>
</feature>
<proteinExistence type="predicted"/>